<feature type="non-terminal residue" evidence="7">
    <location>
        <position position="535"/>
    </location>
</feature>
<dbReference type="GO" id="GO:0003847">
    <property type="term" value="F:1-alkyl-2-acetylglycerophosphocholine esterase activity"/>
    <property type="evidence" value="ECO:0007669"/>
    <property type="project" value="UniProtKB-EC"/>
</dbReference>
<feature type="compositionally biased region" description="Polar residues" evidence="6">
    <location>
        <begin position="49"/>
        <end position="63"/>
    </location>
</feature>
<feature type="region of interest" description="Disordered" evidence="6">
    <location>
        <begin position="1"/>
        <end position="90"/>
    </location>
</feature>
<feature type="active site" description="Nucleophile" evidence="5">
    <location>
        <position position="395"/>
    </location>
</feature>
<dbReference type="SUPFAM" id="SSF53474">
    <property type="entry name" value="alpha/beta-Hydrolases"/>
    <property type="match status" value="1"/>
</dbReference>
<feature type="region of interest" description="Disordered" evidence="6">
    <location>
        <begin position="263"/>
        <end position="285"/>
    </location>
</feature>
<evidence type="ECO:0000256" key="5">
    <source>
        <dbReference type="PIRSR" id="PIRSR018169-1"/>
    </source>
</evidence>
<keyword evidence="8" id="KW-1185">Reference proteome</keyword>
<dbReference type="Pfam" id="PF03403">
    <property type="entry name" value="PAF-AH_p_II"/>
    <property type="match status" value="1"/>
</dbReference>
<dbReference type="OrthoDB" id="2363873at2759"/>
<dbReference type="GeneID" id="37025915"/>
<dbReference type="InterPro" id="IPR016715">
    <property type="entry name" value="PAF_acetylhydro_eukaryote"/>
</dbReference>
<evidence type="ECO:0000256" key="4">
    <source>
        <dbReference type="ARBA" id="ARBA00023098"/>
    </source>
</evidence>
<evidence type="ECO:0000256" key="3">
    <source>
        <dbReference type="ARBA" id="ARBA00022963"/>
    </source>
</evidence>
<feature type="compositionally biased region" description="Basic residues" evidence="6">
    <location>
        <begin position="276"/>
        <end position="285"/>
    </location>
</feature>
<proteinExistence type="predicted"/>
<keyword evidence="3" id="KW-0442">Lipid degradation</keyword>
<reference evidence="7 8" key="1">
    <citation type="journal article" date="2018" name="Mol. Biol. Evol.">
        <title>Broad Genomic Sampling Reveals a Smut Pathogenic Ancestry of the Fungal Clade Ustilaginomycotina.</title>
        <authorList>
            <person name="Kijpornyongpan T."/>
            <person name="Mondo S.J."/>
            <person name="Barry K."/>
            <person name="Sandor L."/>
            <person name="Lee J."/>
            <person name="Lipzen A."/>
            <person name="Pangilinan J."/>
            <person name="LaButti K."/>
            <person name="Hainaut M."/>
            <person name="Henrissat B."/>
            <person name="Grigoriev I.V."/>
            <person name="Spatafora J.W."/>
            <person name="Aime M.C."/>
        </authorList>
    </citation>
    <scope>NUCLEOTIDE SEQUENCE [LARGE SCALE GENOMIC DNA]</scope>
    <source>
        <strain evidence="7 8">MCA 5214</strain>
    </source>
</reference>
<gene>
    <name evidence="7" type="ORF">BDZ90DRAFT_211047</name>
</gene>
<dbReference type="PIRSF" id="PIRSF018169">
    <property type="entry name" value="PAF_acetylhydrolase"/>
    <property type="match status" value="1"/>
</dbReference>
<keyword evidence="4" id="KW-0443">Lipid metabolism</keyword>
<dbReference type="EC" id="3.1.1.47" evidence="1"/>
<organism evidence="7 8">
    <name type="scientific">Jaminaea rosea</name>
    <dbReference type="NCBI Taxonomy" id="1569628"/>
    <lineage>
        <taxon>Eukaryota</taxon>
        <taxon>Fungi</taxon>
        <taxon>Dikarya</taxon>
        <taxon>Basidiomycota</taxon>
        <taxon>Ustilaginomycotina</taxon>
        <taxon>Exobasidiomycetes</taxon>
        <taxon>Microstromatales</taxon>
        <taxon>Microstromatales incertae sedis</taxon>
        <taxon>Jaminaea</taxon>
    </lineage>
</organism>
<evidence type="ECO:0000313" key="7">
    <source>
        <dbReference type="EMBL" id="PWN28798.1"/>
    </source>
</evidence>
<dbReference type="EMBL" id="KZ819664">
    <property type="protein sequence ID" value="PWN28798.1"/>
    <property type="molecule type" value="Genomic_DNA"/>
</dbReference>
<name>A0A316UVH9_9BASI</name>
<evidence type="ECO:0000256" key="6">
    <source>
        <dbReference type="SAM" id="MobiDB-lite"/>
    </source>
</evidence>
<dbReference type="Gene3D" id="3.40.50.1820">
    <property type="entry name" value="alpha/beta hydrolase"/>
    <property type="match status" value="1"/>
</dbReference>
<feature type="active site" description="Charge relay system" evidence="5">
    <location>
        <position position="483"/>
    </location>
</feature>
<dbReference type="AlphaFoldDB" id="A0A316UVH9"/>
<dbReference type="PANTHER" id="PTHR10272:SF0">
    <property type="entry name" value="PLATELET-ACTIVATING FACTOR ACETYLHYDROLASE"/>
    <property type="match status" value="1"/>
</dbReference>
<dbReference type="RefSeq" id="XP_025363410.1">
    <property type="nucleotide sequence ID" value="XM_025504092.1"/>
</dbReference>
<sequence>MPLARQQGPFAVGAIDLEVPVREPRSFATDIVDPSRINRPSSKSRKSRTTAGGSSKRASSSPERGQHGDSRSASDDAPNEGNDGLPQWSPLAHGSKTSTLHLSTVLFTVYYPCAGDGKDLDDNYRRTAWLGRPKRKGVKALFSYLSQYGIAGPFAAVPASPAVATLLAAKMCVWAGPALADPQDPRARAPPPQNRPTVGLFGHEPASFPVIVFSHGLAGSRLAYSQYCSELASQGIVVAAIEHRDGSGIASVVRPPIYPQLARKDQSAENAQQSKHSSKPWKRGHPKAAVPYFTFEAVGLRSFPTDPSEREVGMRQAQLAMRCAEIEECLHVLKRIAEGDGAAVAKESTRSLTSKLGGRPHTRKGLPGSLLEDESNLKCWAGKIDVDYPALAGHSFGGATALELLRGPDPPFPFAMILDPWVEPLIIDDSEPRPLRAPVYVMNSESFTLWGSHFDKVKRLAGDAQHANRENRGWLMTLAGSEHLSFSDYPLLLPRIFRTTISPRSAIEIYTRATLVQVGLLRQRYRERADQPGIK</sequence>
<dbReference type="Proteomes" id="UP000245884">
    <property type="component" value="Unassembled WGS sequence"/>
</dbReference>
<dbReference type="PANTHER" id="PTHR10272">
    <property type="entry name" value="PLATELET-ACTIVATING FACTOR ACETYLHYDROLASE"/>
    <property type="match status" value="1"/>
</dbReference>
<feature type="active site" description="Charge relay system" evidence="5">
    <location>
        <position position="419"/>
    </location>
</feature>
<evidence type="ECO:0000256" key="2">
    <source>
        <dbReference type="ARBA" id="ARBA00022801"/>
    </source>
</evidence>
<accession>A0A316UVH9</accession>
<dbReference type="InterPro" id="IPR029058">
    <property type="entry name" value="AB_hydrolase_fold"/>
</dbReference>
<dbReference type="STRING" id="1569628.A0A316UVH9"/>
<keyword evidence="2" id="KW-0378">Hydrolase</keyword>
<evidence type="ECO:0000256" key="1">
    <source>
        <dbReference type="ARBA" id="ARBA00013201"/>
    </source>
</evidence>
<evidence type="ECO:0000313" key="8">
    <source>
        <dbReference type="Proteomes" id="UP000245884"/>
    </source>
</evidence>
<dbReference type="GO" id="GO:0016042">
    <property type="term" value="P:lipid catabolic process"/>
    <property type="evidence" value="ECO:0007669"/>
    <property type="project" value="UniProtKB-KW"/>
</dbReference>
<protein>
    <recommendedName>
        <fullName evidence="1">1-alkyl-2-acetylglycerophosphocholine esterase</fullName>
        <ecNumber evidence="1">3.1.1.47</ecNumber>
    </recommendedName>
</protein>
<feature type="compositionally biased region" description="Basic and acidic residues" evidence="6">
    <location>
        <begin position="64"/>
        <end position="74"/>
    </location>
</feature>